<reference evidence="6" key="1">
    <citation type="submission" date="2021-01" db="EMBL/GenBank/DDBJ databases">
        <title>Whole genome shotgun sequence of Cellulomonas pakistanensis NBRC 110800.</title>
        <authorList>
            <person name="Komaki H."/>
            <person name="Tamura T."/>
        </authorList>
    </citation>
    <scope>NUCLEOTIDE SEQUENCE</scope>
    <source>
        <strain evidence="6">NBRC 110800</strain>
    </source>
</reference>
<gene>
    <name evidence="6" type="primary">eda</name>
    <name evidence="6" type="ORF">Cpa01nite_09220</name>
</gene>
<dbReference type="PANTHER" id="PTHR30246">
    <property type="entry name" value="2-KETO-3-DEOXY-6-PHOSPHOGLUCONATE ALDOLASE"/>
    <property type="match status" value="1"/>
</dbReference>
<comment type="similarity">
    <text evidence="2">Belongs to the KHG/KDPG aldolase family.</text>
</comment>
<protein>
    <submittedName>
        <fullName evidence="6">2-dehydro-3-deoxy-phosphogluconate aldolase</fullName>
    </submittedName>
</protein>
<dbReference type="InterPro" id="IPR013785">
    <property type="entry name" value="Aldolase_TIM"/>
</dbReference>
<keyword evidence="7" id="KW-1185">Reference proteome</keyword>
<dbReference type="Pfam" id="PF01081">
    <property type="entry name" value="Aldolase"/>
    <property type="match status" value="1"/>
</dbReference>
<evidence type="ECO:0000256" key="3">
    <source>
        <dbReference type="ARBA" id="ARBA00011233"/>
    </source>
</evidence>
<evidence type="ECO:0000256" key="4">
    <source>
        <dbReference type="ARBA" id="ARBA00023239"/>
    </source>
</evidence>
<evidence type="ECO:0000256" key="2">
    <source>
        <dbReference type="ARBA" id="ARBA00006906"/>
    </source>
</evidence>
<name>A0A919P7J8_9CELL</name>
<dbReference type="Proteomes" id="UP000642125">
    <property type="component" value="Unassembled WGS sequence"/>
</dbReference>
<sequence length="237" mass="23813">MTAGGAEAGSGARAGGGAGAAAFDRLAARPVVAILRAPDADRFLAASEVLWEAGFRCLEFTLTTRGALEAARRARAELPAELLLAVGTVRTERHVREAVDAGADLLVSQVLRAPLVELARSSGVPFVPGALTPTEVVAAWETGVPAVKVSPIGPVGGLEYLDQLRAPLPDIPLMPTGGVAVDEVGAYLARGAAAVGLSGPLLGDALLPGGDLGALRDRARRAVAGAAEAAAPTAARP</sequence>
<dbReference type="PANTHER" id="PTHR30246:SF1">
    <property type="entry name" value="2-DEHYDRO-3-DEOXY-6-PHOSPHOGALACTONATE ALDOLASE-RELATED"/>
    <property type="match status" value="1"/>
</dbReference>
<dbReference type="CDD" id="cd00452">
    <property type="entry name" value="KDPG_aldolase"/>
    <property type="match status" value="1"/>
</dbReference>
<proteinExistence type="inferred from homology"/>
<keyword evidence="4" id="KW-0456">Lyase</keyword>
<dbReference type="AlphaFoldDB" id="A0A919P7J8"/>
<dbReference type="SUPFAM" id="SSF51569">
    <property type="entry name" value="Aldolase"/>
    <property type="match status" value="1"/>
</dbReference>
<dbReference type="RefSeq" id="WP_203667591.1">
    <property type="nucleotide sequence ID" value="NZ_BONO01000005.1"/>
</dbReference>
<dbReference type="EMBL" id="BONO01000005">
    <property type="protein sequence ID" value="GIG35541.1"/>
    <property type="molecule type" value="Genomic_DNA"/>
</dbReference>
<evidence type="ECO:0000256" key="1">
    <source>
        <dbReference type="ARBA" id="ARBA00004761"/>
    </source>
</evidence>
<accession>A0A919P7J8</accession>
<comment type="caution">
    <text evidence="6">The sequence shown here is derived from an EMBL/GenBank/DDBJ whole genome shotgun (WGS) entry which is preliminary data.</text>
</comment>
<dbReference type="Gene3D" id="3.20.20.70">
    <property type="entry name" value="Aldolase class I"/>
    <property type="match status" value="1"/>
</dbReference>
<dbReference type="InterPro" id="IPR000887">
    <property type="entry name" value="Aldlse_KDPG_KHG"/>
</dbReference>
<organism evidence="6 7">
    <name type="scientific">Cellulomonas pakistanensis</name>
    <dbReference type="NCBI Taxonomy" id="992287"/>
    <lineage>
        <taxon>Bacteria</taxon>
        <taxon>Bacillati</taxon>
        <taxon>Actinomycetota</taxon>
        <taxon>Actinomycetes</taxon>
        <taxon>Micrococcales</taxon>
        <taxon>Cellulomonadaceae</taxon>
        <taxon>Cellulomonas</taxon>
    </lineage>
</organism>
<comment type="subunit">
    <text evidence="3">Homotrimer.</text>
</comment>
<evidence type="ECO:0000313" key="7">
    <source>
        <dbReference type="Proteomes" id="UP000642125"/>
    </source>
</evidence>
<keyword evidence="5" id="KW-0119">Carbohydrate metabolism</keyword>
<evidence type="ECO:0000256" key="5">
    <source>
        <dbReference type="ARBA" id="ARBA00023277"/>
    </source>
</evidence>
<dbReference type="GO" id="GO:0016829">
    <property type="term" value="F:lyase activity"/>
    <property type="evidence" value="ECO:0007669"/>
    <property type="project" value="UniProtKB-KW"/>
</dbReference>
<comment type="pathway">
    <text evidence="1">Carbohydrate acid metabolism.</text>
</comment>
<evidence type="ECO:0000313" key="6">
    <source>
        <dbReference type="EMBL" id="GIG35541.1"/>
    </source>
</evidence>